<accession>A0A2G7G0Z4</accession>
<feature type="non-terminal residue" evidence="1">
    <location>
        <position position="1"/>
    </location>
</feature>
<dbReference type="EMBL" id="NEXV01000248">
    <property type="protein sequence ID" value="PIG86488.1"/>
    <property type="molecule type" value="Genomic_DNA"/>
</dbReference>
<name>A0A2G7G0Z4_9EURO</name>
<comment type="caution">
    <text evidence="1">The sequence shown here is derived from an EMBL/GenBank/DDBJ whole genome shotgun (WGS) entry which is preliminary data.</text>
</comment>
<evidence type="ECO:0000313" key="1">
    <source>
        <dbReference type="EMBL" id="PIG86488.1"/>
    </source>
</evidence>
<protein>
    <submittedName>
        <fullName evidence="1">Uncharacterized protein</fullName>
    </submittedName>
</protein>
<proteinExistence type="predicted"/>
<evidence type="ECO:0000313" key="2">
    <source>
        <dbReference type="Proteomes" id="UP000231358"/>
    </source>
</evidence>
<reference evidence="1 2" key="1">
    <citation type="submission" date="2017-05" db="EMBL/GenBank/DDBJ databases">
        <title>Genome sequence for an aflatoxigenic pathogen of Argentinian peanut, Aspergillus arachidicola.</title>
        <authorList>
            <person name="Moore G."/>
            <person name="Beltz S.B."/>
            <person name="Mack B.M."/>
        </authorList>
    </citation>
    <scope>NUCLEOTIDE SEQUENCE [LARGE SCALE GENOMIC DNA]</scope>
    <source>
        <strain evidence="1 2">CBS 117610</strain>
    </source>
</reference>
<dbReference type="AlphaFoldDB" id="A0A2G7G0Z4"/>
<organism evidence="1 2">
    <name type="scientific">Aspergillus arachidicola</name>
    <dbReference type="NCBI Taxonomy" id="656916"/>
    <lineage>
        <taxon>Eukaryota</taxon>
        <taxon>Fungi</taxon>
        <taxon>Dikarya</taxon>
        <taxon>Ascomycota</taxon>
        <taxon>Pezizomycotina</taxon>
        <taxon>Eurotiomycetes</taxon>
        <taxon>Eurotiomycetidae</taxon>
        <taxon>Eurotiales</taxon>
        <taxon>Aspergillaceae</taxon>
        <taxon>Aspergillus</taxon>
        <taxon>Aspergillus subgen. Circumdati</taxon>
    </lineage>
</organism>
<keyword evidence="2" id="KW-1185">Reference proteome</keyword>
<gene>
    <name evidence="1" type="ORF">AARAC_008203</name>
</gene>
<sequence length="93" mass="10639">LAGDKSSYANLLNFQPVPDPTKTNTVITWPNDRVGDPFFAFTIGVSAAFLRICRDQREKFPEKAQEIGYGEVMQMGGRRLRRWWAGILGDYER</sequence>
<dbReference type="Proteomes" id="UP000231358">
    <property type="component" value="Unassembled WGS sequence"/>
</dbReference>